<dbReference type="EMBL" id="QXFZ01001550">
    <property type="protein sequence ID" value="KAE9088602.1"/>
    <property type="molecule type" value="Genomic_DNA"/>
</dbReference>
<sequence length="172" mass="20045">MYDDRVQELWFHRLEDLSAAEVTFLDEMVDFMNGNSRAFWNALHWIMFLPGDADSLAYKIHTRRRRAQESVSKRAATLAKPNKRNGVRESLFHELGVWKYPAKVCHWILEDPSALQSHSLEEQLRRLDIAKPARLPWAHCVSDYDRIAHVPAEIRDMLIPAGQRDLIWDAAP</sequence>
<dbReference type="EMBL" id="QXGE01001514">
    <property type="protein sequence ID" value="KAE9291646.1"/>
    <property type="molecule type" value="Genomic_DNA"/>
</dbReference>
<protein>
    <submittedName>
        <fullName evidence="7">Uncharacterized protein</fullName>
    </submittedName>
</protein>
<comment type="caution">
    <text evidence="7">The sequence shown here is derived from an EMBL/GenBank/DDBJ whole genome shotgun (WGS) entry which is preliminary data.</text>
</comment>
<proteinExistence type="predicted"/>
<evidence type="ECO:0000313" key="3">
    <source>
        <dbReference type="EMBL" id="KAE9088602.1"/>
    </source>
</evidence>
<reference evidence="8 9" key="1">
    <citation type="submission" date="2018-08" db="EMBL/GenBank/DDBJ databases">
        <title>Genomic investigation of the strawberry pathogen Phytophthora fragariae indicates pathogenicity is determined by transcriptional variation in three key races.</title>
        <authorList>
            <person name="Adams T.M."/>
            <person name="Armitage A.D."/>
            <person name="Sobczyk M.K."/>
            <person name="Bates H.J."/>
            <person name="Dunwell J.M."/>
            <person name="Nellist C.F."/>
            <person name="Harrison R.J."/>
        </authorList>
    </citation>
    <scope>NUCLEOTIDE SEQUENCE [LARGE SCALE GENOMIC DNA]</scope>
    <source>
        <strain evidence="7 10">A4</strain>
        <strain evidence="6 11">BC-1</strain>
        <strain evidence="5 9">NOV-27</strain>
        <strain evidence="4 12">NOV-5</strain>
        <strain evidence="3 13">NOV-71</strain>
        <strain evidence="1 8">NOV-9</strain>
        <strain evidence="2 14">SCRP245</strain>
    </source>
</reference>
<accession>A0A6A4CSR6</accession>
<dbReference type="EMBL" id="QXGD01001604">
    <property type="protein sequence ID" value="KAE9202627.1"/>
    <property type="molecule type" value="Genomic_DNA"/>
</dbReference>
<dbReference type="EMBL" id="QXGB01003906">
    <property type="protein sequence ID" value="KAE9168413.1"/>
    <property type="molecule type" value="Genomic_DNA"/>
</dbReference>
<dbReference type="EMBL" id="QXGF01001510">
    <property type="protein sequence ID" value="KAE8929486.1"/>
    <property type="molecule type" value="Genomic_DNA"/>
</dbReference>
<evidence type="ECO:0000313" key="11">
    <source>
        <dbReference type="Proteomes" id="UP000440367"/>
    </source>
</evidence>
<name>A0A6A4CSR6_9STRA</name>
<evidence type="ECO:0000313" key="9">
    <source>
        <dbReference type="Proteomes" id="UP000433483"/>
    </source>
</evidence>
<dbReference type="EMBL" id="QXFW01003713">
    <property type="protein sequence ID" value="KAE8969165.1"/>
    <property type="molecule type" value="Genomic_DNA"/>
</dbReference>
<evidence type="ECO:0000313" key="2">
    <source>
        <dbReference type="EMBL" id="KAE8969165.1"/>
    </source>
</evidence>
<evidence type="ECO:0000313" key="8">
    <source>
        <dbReference type="Proteomes" id="UP000429523"/>
    </source>
</evidence>
<dbReference type="Proteomes" id="UP000440367">
    <property type="component" value="Unassembled WGS sequence"/>
</dbReference>
<dbReference type="AlphaFoldDB" id="A0A6A4CSR6"/>
<evidence type="ECO:0000313" key="14">
    <source>
        <dbReference type="Proteomes" id="UP000460718"/>
    </source>
</evidence>
<evidence type="ECO:0000313" key="13">
    <source>
        <dbReference type="Proteomes" id="UP000441208"/>
    </source>
</evidence>
<organism evidence="7 10">
    <name type="scientific">Phytophthora fragariae</name>
    <dbReference type="NCBI Taxonomy" id="53985"/>
    <lineage>
        <taxon>Eukaryota</taxon>
        <taxon>Sar</taxon>
        <taxon>Stramenopiles</taxon>
        <taxon>Oomycota</taxon>
        <taxon>Peronosporomycetes</taxon>
        <taxon>Peronosporales</taxon>
        <taxon>Peronosporaceae</taxon>
        <taxon>Phytophthora</taxon>
    </lineage>
</organism>
<evidence type="ECO:0000313" key="12">
    <source>
        <dbReference type="Proteomes" id="UP000440732"/>
    </source>
</evidence>
<dbReference type="Proteomes" id="UP000441208">
    <property type="component" value="Unassembled WGS sequence"/>
</dbReference>
<evidence type="ECO:0000313" key="4">
    <source>
        <dbReference type="EMBL" id="KAE9117044.1"/>
    </source>
</evidence>
<dbReference type="Proteomes" id="UP000460718">
    <property type="component" value="Unassembled WGS sequence"/>
</dbReference>
<dbReference type="EMBL" id="QXGA01001511">
    <property type="protein sequence ID" value="KAE9117044.1"/>
    <property type="molecule type" value="Genomic_DNA"/>
</dbReference>
<evidence type="ECO:0000313" key="7">
    <source>
        <dbReference type="EMBL" id="KAE9291646.1"/>
    </source>
</evidence>
<evidence type="ECO:0000313" key="1">
    <source>
        <dbReference type="EMBL" id="KAE8929486.1"/>
    </source>
</evidence>
<dbReference type="OrthoDB" id="88877at2759"/>
<dbReference type="Proteomes" id="UP000437068">
    <property type="component" value="Unassembled WGS sequence"/>
</dbReference>
<evidence type="ECO:0000313" key="6">
    <source>
        <dbReference type="EMBL" id="KAE9202627.1"/>
    </source>
</evidence>
<dbReference type="Proteomes" id="UP000440732">
    <property type="component" value="Unassembled WGS sequence"/>
</dbReference>
<dbReference type="Proteomes" id="UP000433483">
    <property type="component" value="Unassembled WGS sequence"/>
</dbReference>
<evidence type="ECO:0000313" key="10">
    <source>
        <dbReference type="Proteomes" id="UP000437068"/>
    </source>
</evidence>
<dbReference type="Proteomes" id="UP000429523">
    <property type="component" value="Unassembled WGS sequence"/>
</dbReference>
<gene>
    <name evidence="7" type="ORF">PF001_g19064</name>
    <name evidence="6" type="ORF">PF002_g21187</name>
    <name evidence="5" type="ORF">PF005_g28389</name>
    <name evidence="4" type="ORF">PF006_g18902</name>
    <name evidence="3" type="ORF">PF007_g19912</name>
    <name evidence="1" type="ORF">PF009_g20394</name>
    <name evidence="2" type="ORF">PF011_g26908</name>
</gene>
<keyword evidence="9" id="KW-1185">Reference proteome</keyword>
<evidence type="ECO:0000313" key="5">
    <source>
        <dbReference type="EMBL" id="KAE9168413.1"/>
    </source>
</evidence>